<dbReference type="EMBL" id="JBHSCZ010000004">
    <property type="protein sequence ID" value="MFC4263739.1"/>
    <property type="molecule type" value="Genomic_DNA"/>
</dbReference>
<reference evidence="4" key="1">
    <citation type="journal article" date="2019" name="Int. J. Syst. Evol. Microbiol.">
        <title>The Global Catalogue of Microorganisms (GCM) 10K type strain sequencing project: providing services to taxonomists for standard genome sequencing and annotation.</title>
        <authorList>
            <consortium name="The Broad Institute Genomics Platform"/>
            <consortium name="The Broad Institute Genome Sequencing Center for Infectious Disease"/>
            <person name="Wu L."/>
            <person name="Ma J."/>
        </authorList>
    </citation>
    <scope>NUCLEOTIDE SEQUENCE [LARGE SCALE GENOMIC DNA]</scope>
    <source>
        <strain evidence="4">CECT 8289</strain>
    </source>
</reference>
<dbReference type="InterPro" id="IPR026444">
    <property type="entry name" value="Secre_tail"/>
</dbReference>
<accession>A0ABV8QUD6</accession>
<dbReference type="InterPro" id="IPR013783">
    <property type="entry name" value="Ig-like_fold"/>
</dbReference>
<keyword evidence="1" id="KW-0732">Signal</keyword>
<comment type="caution">
    <text evidence="3">The sequence shown here is derived from an EMBL/GenBank/DDBJ whole genome shotgun (WGS) entry which is preliminary data.</text>
</comment>
<dbReference type="RefSeq" id="WP_379710713.1">
    <property type="nucleotide sequence ID" value="NZ_JBHSCZ010000004.1"/>
</dbReference>
<proteinExistence type="predicted"/>
<organism evidence="3 4">
    <name type="scientific">Ferruginibacter yonginensis</name>
    <dbReference type="NCBI Taxonomy" id="1310416"/>
    <lineage>
        <taxon>Bacteria</taxon>
        <taxon>Pseudomonadati</taxon>
        <taxon>Bacteroidota</taxon>
        <taxon>Chitinophagia</taxon>
        <taxon>Chitinophagales</taxon>
        <taxon>Chitinophagaceae</taxon>
        <taxon>Ferruginibacter</taxon>
    </lineage>
</organism>
<feature type="domain" description="Secretion system C-terminal sorting" evidence="2">
    <location>
        <begin position="380"/>
        <end position="443"/>
    </location>
</feature>
<evidence type="ECO:0000259" key="2">
    <source>
        <dbReference type="Pfam" id="PF18962"/>
    </source>
</evidence>
<protein>
    <submittedName>
        <fullName evidence="3">T9SS type A sorting domain-containing protein</fullName>
    </submittedName>
</protein>
<dbReference type="Proteomes" id="UP001595907">
    <property type="component" value="Unassembled WGS sequence"/>
</dbReference>
<dbReference type="Gene3D" id="2.60.40.10">
    <property type="entry name" value="Immunoglobulins"/>
    <property type="match status" value="1"/>
</dbReference>
<feature type="chain" id="PRO_5045888355" evidence="1">
    <location>
        <begin position="26"/>
        <end position="446"/>
    </location>
</feature>
<evidence type="ECO:0000256" key="1">
    <source>
        <dbReference type="SAM" id="SignalP"/>
    </source>
</evidence>
<dbReference type="NCBIfam" id="TIGR04183">
    <property type="entry name" value="Por_Secre_tail"/>
    <property type="match status" value="1"/>
</dbReference>
<feature type="signal peptide" evidence="1">
    <location>
        <begin position="1"/>
        <end position="25"/>
    </location>
</feature>
<dbReference type="Pfam" id="PF18962">
    <property type="entry name" value="Por_Secre_tail"/>
    <property type="match status" value="1"/>
</dbReference>
<keyword evidence="4" id="KW-1185">Reference proteome</keyword>
<evidence type="ECO:0000313" key="4">
    <source>
        <dbReference type="Proteomes" id="UP001595907"/>
    </source>
</evidence>
<sequence length="446" mass="47314">MKLTTLKAKHMLFALVFVFANNICAAQTLSAGDIAIIGVNTDGPNASTDEFSIVTLAPISSGTTIYFSDYYWDNTNMRWGNDGLNGTTSNLTEGIIKWTTGTAIAAGTVFRISWTMGTGIPTVSGLPGTVTLFGQSGGTTAGPLGTNGDNIFIYQSSNDGITPSNWVFGWCNGLSTTVSANNAWQSNNSPISGVYSMLPSSLTNGVSAISFAQVGSGTAFNPSFDNNVYNVGAIRTGTKAQILAGICTPSNWIGDETNAYDISTTSSFFTGVNAFSLAVLPVKWLNVNCNMNAQKQAIINFKVNENNVAQYVIEKSNDGRSFTAIGTLSSVGNGENTYRFTDVQTVSEINYYRVKQMDVDGRFSFSPIVKIAVNASVVSVFPNPVSSTATISGATVGATLQLVDVSGKLLQNIKVTNPTFTVDMSSYSKGLYLLQGNNQVIKIVKD</sequence>
<name>A0ABV8QUD6_9BACT</name>
<gene>
    <name evidence="3" type="ORF">ACFOWM_12660</name>
</gene>
<evidence type="ECO:0000313" key="3">
    <source>
        <dbReference type="EMBL" id="MFC4263739.1"/>
    </source>
</evidence>